<gene>
    <name evidence="3" type="ORF">CRM76_06145</name>
</gene>
<dbReference type="Pfam" id="PF04606">
    <property type="entry name" value="Ogr_Delta"/>
    <property type="match status" value="1"/>
</dbReference>
<evidence type="ECO:0000259" key="2">
    <source>
        <dbReference type="Pfam" id="PF04606"/>
    </source>
</evidence>
<dbReference type="OrthoDB" id="6895359at2"/>
<feature type="domain" description="Zinc finger Ogr/Delta-type" evidence="2">
    <location>
        <begin position="3"/>
        <end position="49"/>
    </location>
</feature>
<accession>A0A2A7TZH2</accession>
<dbReference type="InterPro" id="IPR007684">
    <property type="entry name" value="Znf_Ogr/Delta"/>
</dbReference>
<evidence type="ECO:0000313" key="3">
    <source>
        <dbReference type="EMBL" id="PEH71552.1"/>
    </source>
</evidence>
<evidence type="ECO:0000313" key="4">
    <source>
        <dbReference type="Proteomes" id="UP000219788"/>
    </source>
</evidence>
<evidence type="ECO:0000256" key="1">
    <source>
        <dbReference type="SAM" id="MobiDB-lite"/>
    </source>
</evidence>
<sequence>MMHCPFCGKSAHTRSSRYLSDNVKQRYHQCTNVHCSATFRTLESIDEIIHQPAKPVTAERPAPQAEPRRVSSCYRSPFSH</sequence>
<protein>
    <recommendedName>
        <fullName evidence="2">Zinc finger Ogr/Delta-type domain-containing protein</fullName>
    </recommendedName>
</protein>
<organism evidence="3 4">
    <name type="scientific">Edwardsiella tarda</name>
    <dbReference type="NCBI Taxonomy" id="636"/>
    <lineage>
        <taxon>Bacteria</taxon>
        <taxon>Pseudomonadati</taxon>
        <taxon>Pseudomonadota</taxon>
        <taxon>Gammaproteobacteria</taxon>
        <taxon>Enterobacterales</taxon>
        <taxon>Hafniaceae</taxon>
        <taxon>Edwardsiella</taxon>
    </lineage>
</organism>
<dbReference type="RefSeq" id="WP_098142835.1">
    <property type="nucleotide sequence ID" value="NZ_CP084432.1"/>
</dbReference>
<dbReference type="Proteomes" id="UP000219788">
    <property type="component" value="Unassembled WGS sequence"/>
</dbReference>
<dbReference type="EMBL" id="PDDV01000013">
    <property type="protein sequence ID" value="PEH71552.1"/>
    <property type="molecule type" value="Genomic_DNA"/>
</dbReference>
<name>A0A2A7TZH2_EDWTA</name>
<proteinExistence type="predicted"/>
<comment type="caution">
    <text evidence="3">The sequence shown here is derived from an EMBL/GenBank/DDBJ whole genome shotgun (WGS) entry which is preliminary data.</text>
</comment>
<dbReference type="AlphaFoldDB" id="A0A2A7TZH2"/>
<reference evidence="4" key="1">
    <citation type="submission" date="2017-09" db="EMBL/GenBank/DDBJ databases">
        <title>FDA dAtabase for Regulatory Grade micrObial Sequences (FDA-ARGOS): Supporting development and validation of Infectious Disease Dx tests.</title>
        <authorList>
            <person name="Goldberg B."/>
            <person name="Campos J."/>
            <person name="Tallon L."/>
            <person name="Sadzewicz L."/>
            <person name="Ott S."/>
            <person name="Zhao X."/>
            <person name="Nagaraj S."/>
            <person name="Vavikolanu K."/>
            <person name="Aluvathingal J."/>
            <person name="Nadendla S."/>
            <person name="Geyer C."/>
            <person name="Sichtig H."/>
        </authorList>
    </citation>
    <scope>NUCLEOTIDE SEQUENCE [LARGE SCALE GENOMIC DNA]</scope>
    <source>
        <strain evidence="4">FDAARGOS_370</strain>
    </source>
</reference>
<feature type="region of interest" description="Disordered" evidence="1">
    <location>
        <begin position="52"/>
        <end position="80"/>
    </location>
</feature>